<dbReference type="eggNOG" id="KOG1459">
    <property type="taxonomic scope" value="Eukaryota"/>
</dbReference>
<dbReference type="GO" id="GO:0045338">
    <property type="term" value="P:farnesyl diphosphate metabolic process"/>
    <property type="evidence" value="ECO:0007669"/>
    <property type="project" value="InterPro"/>
</dbReference>
<evidence type="ECO:0000256" key="6">
    <source>
        <dbReference type="ARBA" id="ARBA00022679"/>
    </source>
</evidence>
<comment type="similarity">
    <text evidence="4">Belongs to the IPP isomerase type 1 family.</text>
</comment>
<feature type="domain" description="Nudix hydrolase" evidence="13">
    <location>
        <begin position="49"/>
        <end position="212"/>
    </location>
</feature>
<keyword evidence="9" id="KW-0752">Steroid biosynthesis</keyword>
<dbReference type="Pfam" id="PF00293">
    <property type="entry name" value="NUDIX"/>
    <property type="match status" value="1"/>
</dbReference>
<dbReference type="SUPFAM" id="SSF48576">
    <property type="entry name" value="Terpenoid synthases"/>
    <property type="match status" value="1"/>
</dbReference>
<dbReference type="OrthoDB" id="510307at2759"/>
<dbReference type="GO" id="GO:0046872">
    <property type="term" value="F:metal ion binding"/>
    <property type="evidence" value="ECO:0007669"/>
    <property type="project" value="UniProtKB-KW"/>
</dbReference>
<evidence type="ECO:0000256" key="5">
    <source>
        <dbReference type="ARBA" id="ARBA00022516"/>
    </source>
</evidence>
<dbReference type="SFLD" id="SFLDG01018">
    <property type="entry name" value="Squalene/Phytoene_Synthase_Lik"/>
    <property type="match status" value="1"/>
</dbReference>
<comment type="pathway">
    <text evidence="2">Isoprenoid biosynthesis; dimethylallyl diphosphate biosynthesis; dimethylallyl diphosphate from isopentenyl diphosphate: step 1/1.</text>
</comment>
<name>D7FGX9_ECTSI</name>
<dbReference type="AlphaFoldDB" id="D7FGX9"/>
<keyword evidence="11" id="KW-0414">Isoprene biosynthesis</keyword>
<sequence length="691" mass="76941">MTTWDGSGMSQEDFMVKDEVIALDEDDQIVGHVNKYLSHRFVPGTPRGILHRAFSVFLFDQDGKLLLQKRAASKITFPNVWTNTCCSHPLYGYERSEVDKPEDLKDGSVPGVKNAAVRKLAHELGIAAEDVPIDSFKFLTRLHYYAADAVTHGPNAPWGEHEIDYILFIQVDSSLSMTPHPDEVDAVKWVSLEEMDGMMNDNANLWSPWFRIIMERFAREWWLNLNDAINTDKYMDTVNIHRFDPPAKHRGGAGVTGLVEEGAKAATIDKSKKQGAYGKVPTIKAGKLAQLSHVDEVFAALWFKARGAFSNNLDQEDSDVAFCNDMLGKVSRSFAAVIRQLPKMLATDIVVFYLVLRGLDTVEDDMTAFDDIQVKIKLLTKFHETALVDRAWKLEGVGQGDERVLLERFSSVTAVFQSLSQGSQEVISDITKRMGAGMAEFVSKDLGQGTTSTVDYDEYCHYVAGLVGDGLTRLFVATGIEGQELLLAPELANSMGLFLQKTNIIRDYLEDYVDGRAFWPQDVWKKHAKTGQLGEFALPQFRDNALACLNELVTDALALVPDCLAYMRQIKDPEVFRFCAIPQVMAIATLAEIYNNPDVFRGVVKIRKGLACRMILESGNLEGIFSWFNKLAEGIAARVPALDPCASRTTEVCKIAVDMTTPTGKALGTSRTKLVLFSVPVLLSAAYLYRR</sequence>
<keyword evidence="10" id="KW-0443">Lipid metabolism</keyword>
<evidence type="ECO:0000256" key="11">
    <source>
        <dbReference type="ARBA" id="ARBA00023229"/>
    </source>
</evidence>
<evidence type="ECO:0000256" key="10">
    <source>
        <dbReference type="ARBA" id="ARBA00023098"/>
    </source>
</evidence>
<accession>D7FGX9</accession>
<dbReference type="GO" id="GO:0005789">
    <property type="term" value="C:endoplasmic reticulum membrane"/>
    <property type="evidence" value="ECO:0007669"/>
    <property type="project" value="TreeGrafter"/>
</dbReference>
<dbReference type="InterPro" id="IPR015797">
    <property type="entry name" value="NUDIX_hydrolase-like_dom_sf"/>
</dbReference>
<dbReference type="FunFam" id="1.10.600.10:FF:000023">
    <property type="entry name" value="Squalene synthase"/>
    <property type="match status" value="1"/>
</dbReference>
<evidence type="ECO:0000256" key="2">
    <source>
        <dbReference type="ARBA" id="ARBA00004826"/>
    </source>
</evidence>
<dbReference type="UniPathway" id="UPA00059">
    <property type="reaction ID" value="UER00104"/>
</dbReference>
<dbReference type="InterPro" id="IPR019845">
    <property type="entry name" value="Squalene/phytoene_synthase_CS"/>
</dbReference>
<dbReference type="PANTHER" id="PTHR11626">
    <property type="entry name" value="FARNESYL-DIPHOSPHATE FARNESYLTRANSFERASE"/>
    <property type="match status" value="1"/>
</dbReference>
<dbReference type="GO" id="GO:0051996">
    <property type="term" value="F:squalene synthase [NAD(P)H] activity"/>
    <property type="evidence" value="ECO:0007669"/>
    <property type="project" value="InterPro"/>
</dbReference>
<proteinExistence type="inferred from homology"/>
<dbReference type="EMBL" id="FN649748">
    <property type="protein sequence ID" value="CBJ48968.1"/>
    <property type="molecule type" value="Genomic_DNA"/>
</dbReference>
<dbReference type="PROSITE" id="PS01044">
    <property type="entry name" value="SQUALEN_PHYTOEN_SYN_1"/>
    <property type="match status" value="1"/>
</dbReference>
<evidence type="ECO:0000256" key="1">
    <source>
        <dbReference type="ARBA" id="ARBA00001946"/>
    </source>
</evidence>
<keyword evidence="8" id="KW-0460">Magnesium</keyword>
<dbReference type="InParanoid" id="D7FGX9"/>
<dbReference type="InterPro" id="IPR033904">
    <property type="entry name" value="Trans_IPPS_HH"/>
</dbReference>
<dbReference type="CDD" id="cd00683">
    <property type="entry name" value="Trans_IPPS_HH"/>
    <property type="match status" value="1"/>
</dbReference>
<dbReference type="GO" id="GO:0008299">
    <property type="term" value="P:isoprenoid biosynthetic process"/>
    <property type="evidence" value="ECO:0007669"/>
    <property type="project" value="UniProtKB-KW"/>
</dbReference>
<evidence type="ECO:0000313" key="15">
    <source>
        <dbReference type="Proteomes" id="UP000002630"/>
    </source>
</evidence>
<evidence type="ECO:0000256" key="7">
    <source>
        <dbReference type="ARBA" id="ARBA00022723"/>
    </source>
</evidence>
<keyword evidence="12" id="KW-0413">Isomerase</keyword>
<evidence type="ECO:0000313" key="14">
    <source>
        <dbReference type="EMBL" id="CBJ48968.1"/>
    </source>
</evidence>
<evidence type="ECO:0000256" key="12">
    <source>
        <dbReference type="ARBA" id="ARBA00023235"/>
    </source>
</evidence>
<dbReference type="PROSITE" id="PS51462">
    <property type="entry name" value="NUDIX"/>
    <property type="match status" value="1"/>
</dbReference>
<dbReference type="SUPFAM" id="SSF55811">
    <property type="entry name" value="Nudix"/>
    <property type="match status" value="1"/>
</dbReference>
<protein>
    <submittedName>
        <fullName evidence="14">Isopentenyl-diphosphate delta-isomerase type 1 fused to squalene synthase probably two separate ORFs</fullName>
    </submittedName>
</protein>
<dbReference type="InterPro" id="IPR000086">
    <property type="entry name" value="NUDIX_hydrolase_dom"/>
</dbReference>
<keyword evidence="5" id="KW-0444">Lipid biosynthesis</keyword>
<dbReference type="PROSITE" id="PS01045">
    <property type="entry name" value="SQUALEN_PHYTOEN_SYN_2"/>
    <property type="match status" value="1"/>
</dbReference>
<comment type="cofactor">
    <cofactor evidence="1">
        <name>Mg(2+)</name>
        <dbReference type="ChEBI" id="CHEBI:18420"/>
    </cofactor>
</comment>
<dbReference type="STRING" id="2880.D7FGX9"/>
<dbReference type="EMBL" id="FN647705">
    <property type="protein sequence ID" value="CBJ48968.1"/>
    <property type="molecule type" value="Genomic_DNA"/>
</dbReference>
<comment type="similarity">
    <text evidence="3">Belongs to the phytoene/squalene synthase family.</text>
</comment>
<evidence type="ECO:0000256" key="4">
    <source>
        <dbReference type="ARBA" id="ARBA00007579"/>
    </source>
</evidence>
<dbReference type="NCBIfam" id="TIGR01559">
    <property type="entry name" value="squal_synth"/>
    <property type="match status" value="1"/>
</dbReference>
<evidence type="ECO:0000256" key="3">
    <source>
        <dbReference type="ARBA" id="ARBA00006251"/>
    </source>
</evidence>
<dbReference type="CDD" id="cd02885">
    <property type="entry name" value="NUDIX_IPP_Isomerase"/>
    <property type="match status" value="1"/>
</dbReference>
<dbReference type="FunFam" id="3.90.79.10:FF:000012">
    <property type="entry name" value="Isopentenyl-diphosphate Delta-isomerase 1"/>
    <property type="match status" value="1"/>
</dbReference>
<keyword evidence="15" id="KW-1185">Reference proteome</keyword>
<dbReference type="Proteomes" id="UP000002630">
    <property type="component" value="Linkage Group LG23"/>
</dbReference>
<dbReference type="GO" id="GO:0050992">
    <property type="term" value="P:dimethylallyl diphosphate biosynthetic process"/>
    <property type="evidence" value="ECO:0007669"/>
    <property type="project" value="UniProtKB-UniPathway"/>
</dbReference>
<dbReference type="InterPro" id="IPR044844">
    <property type="entry name" value="Trans_IPPS_euk-type"/>
</dbReference>
<evidence type="ECO:0000256" key="8">
    <source>
        <dbReference type="ARBA" id="ARBA00022842"/>
    </source>
</evidence>
<dbReference type="eggNOG" id="KOG0142">
    <property type="taxonomic scope" value="Eukaryota"/>
</dbReference>
<dbReference type="Gene3D" id="3.90.79.10">
    <property type="entry name" value="Nucleoside Triphosphate Pyrophosphohydrolase"/>
    <property type="match status" value="1"/>
</dbReference>
<dbReference type="Pfam" id="PF00494">
    <property type="entry name" value="SQS_PSY"/>
    <property type="match status" value="1"/>
</dbReference>
<gene>
    <name evidence="14" type="primary">IDI1</name>
    <name evidence="14" type="ORF">Esi_0102_0078</name>
</gene>
<dbReference type="OMA" id="FRIIMER"/>
<dbReference type="SFLD" id="SFLDS00005">
    <property type="entry name" value="Isoprenoid_Synthase_Type_I"/>
    <property type="match status" value="1"/>
</dbReference>
<evidence type="ECO:0000256" key="9">
    <source>
        <dbReference type="ARBA" id="ARBA00022955"/>
    </source>
</evidence>
<dbReference type="InterPro" id="IPR011876">
    <property type="entry name" value="IsopentenylPP_isomerase_typ1"/>
</dbReference>
<dbReference type="InterPro" id="IPR006449">
    <property type="entry name" value="Squal_synth-like"/>
</dbReference>
<dbReference type="GO" id="GO:0004452">
    <property type="term" value="F:isopentenyl-diphosphate delta-isomerase activity"/>
    <property type="evidence" value="ECO:0007669"/>
    <property type="project" value="InterPro"/>
</dbReference>
<dbReference type="GO" id="GO:0006694">
    <property type="term" value="P:steroid biosynthetic process"/>
    <property type="evidence" value="ECO:0007669"/>
    <property type="project" value="UniProtKB-KW"/>
</dbReference>
<dbReference type="Gene3D" id="1.10.600.10">
    <property type="entry name" value="Farnesyl Diphosphate Synthase"/>
    <property type="match status" value="1"/>
</dbReference>
<keyword evidence="7" id="KW-0479">Metal-binding</keyword>
<dbReference type="PANTHER" id="PTHR11626:SF2">
    <property type="entry name" value="SQUALENE SYNTHASE"/>
    <property type="match status" value="1"/>
</dbReference>
<reference evidence="14 15" key="1">
    <citation type="journal article" date="2010" name="Nature">
        <title>The Ectocarpus genome and the independent evolution of multicellularity in brown algae.</title>
        <authorList>
            <person name="Cock J.M."/>
            <person name="Sterck L."/>
            <person name="Rouze P."/>
            <person name="Scornet D."/>
            <person name="Allen A.E."/>
            <person name="Amoutzias G."/>
            <person name="Anthouard V."/>
            <person name="Artiguenave F."/>
            <person name="Aury J.M."/>
            <person name="Badger J.H."/>
            <person name="Beszteri B."/>
            <person name="Billiau K."/>
            <person name="Bonnet E."/>
            <person name="Bothwell J.H."/>
            <person name="Bowler C."/>
            <person name="Boyen C."/>
            <person name="Brownlee C."/>
            <person name="Carrano C.J."/>
            <person name="Charrier B."/>
            <person name="Cho G.Y."/>
            <person name="Coelho S.M."/>
            <person name="Collen J."/>
            <person name="Corre E."/>
            <person name="Da Silva C."/>
            <person name="Delage L."/>
            <person name="Delaroque N."/>
            <person name="Dittami S.M."/>
            <person name="Doulbeau S."/>
            <person name="Elias M."/>
            <person name="Farnham G."/>
            <person name="Gachon C.M."/>
            <person name="Gschloessl B."/>
            <person name="Heesch S."/>
            <person name="Jabbari K."/>
            <person name="Jubin C."/>
            <person name="Kawai H."/>
            <person name="Kimura K."/>
            <person name="Kloareg B."/>
            <person name="Kupper F.C."/>
            <person name="Lang D."/>
            <person name="Le Bail A."/>
            <person name="Leblanc C."/>
            <person name="Lerouge P."/>
            <person name="Lohr M."/>
            <person name="Lopez P.J."/>
            <person name="Martens C."/>
            <person name="Maumus F."/>
            <person name="Michel G."/>
            <person name="Miranda-Saavedra D."/>
            <person name="Morales J."/>
            <person name="Moreau H."/>
            <person name="Motomura T."/>
            <person name="Nagasato C."/>
            <person name="Napoli C.A."/>
            <person name="Nelson D.R."/>
            <person name="Nyvall-Collen P."/>
            <person name="Peters A.F."/>
            <person name="Pommier C."/>
            <person name="Potin P."/>
            <person name="Poulain J."/>
            <person name="Quesneville H."/>
            <person name="Read B."/>
            <person name="Rensing S.A."/>
            <person name="Ritter A."/>
            <person name="Rousvoal S."/>
            <person name="Samanta M."/>
            <person name="Samson G."/>
            <person name="Schroeder D.C."/>
            <person name="Segurens B."/>
            <person name="Strittmatter M."/>
            <person name="Tonon T."/>
            <person name="Tregear J.W."/>
            <person name="Valentin K."/>
            <person name="von Dassow P."/>
            <person name="Yamagishi T."/>
            <person name="Van de Peer Y."/>
            <person name="Wincker P."/>
        </authorList>
    </citation>
    <scope>NUCLEOTIDE SEQUENCE [LARGE SCALE GENOMIC DNA]</scope>
    <source>
        <strain evidence="15">Ec32 / CCAP1310/4</strain>
    </source>
</reference>
<dbReference type="InterPro" id="IPR002060">
    <property type="entry name" value="Squ/phyt_synthse"/>
</dbReference>
<dbReference type="NCBIfam" id="TIGR02150">
    <property type="entry name" value="IPP_isom_1"/>
    <property type="match status" value="1"/>
</dbReference>
<organism evidence="14 15">
    <name type="scientific">Ectocarpus siliculosus</name>
    <name type="common">Brown alga</name>
    <name type="synonym">Conferva siliculosa</name>
    <dbReference type="NCBI Taxonomy" id="2880"/>
    <lineage>
        <taxon>Eukaryota</taxon>
        <taxon>Sar</taxon>
        <taxon>Stramenopiles</taxon>
        <taxon>Ochrophyta</taxon>
        <taxon>PX clade</taxon>
        <taxon>Phaeophyceae</taxon>
        <taxon>Ectocarpales</taxon>
        <taxon>Ectocarpaceae</taxon>
        <taxon>Ectocarpus</taxon>
    </lineage>
</organism>
<keyword evidence="6" id="KW-0808">Transferase</keyword>
<evidence type="ECO:0000259" key="13">
    <source>
        <dbReference type="PROSITE" id="PS51462"/>
    </source>
</evidence>
<dbReference type="InterPro" id="IPR008949">
    <property type="entry name" value="Isoprenoid_synthase_dom_sf"/>
</dbReference>